<reference evidence="8" key="2">
    <citation type="submission" date="2025-08" db="UniProtKB">
        <authorList>
            <consortium name="Ensembl"/>
        </authorList>
    </citation>
    <scope>IDENTIFICATION</scope>
</reference>
<dbReference type="GO" id="GO:0071787">
    <property type="term" value="P:endoplasmic reticulum tubular network formation"/>
    <property type="evidence" value="ECO:0007669"/>
    <property type="project" value="TreeGrafter"/>
</dbReference>
<dbReference type="InterPro" id="IPR046964">
    <property type="entry name" value="RTN1-4"/>
</dbReference>
<dbReference type="GO" id="GO:0043005">
    <property type="term" value="C:neuron projection"/>
    <property type="evidence" value="ECO:0007669"/>
    <property type="project" value="TreeGrafter"/>
</dbReference>
<evidence type="ECO:0000256" key="2">
    <source>
        <dbReference type="ARBA" id="ARBA00022692"/>
    </source>
</evidence>
<feature type="domain" description="Reticulon" evidence="7">
    <location>
        <begin position="47"/>
        <end position="201"/>
    </location>
</feature>
<feature type="transmembrane region" description="Helical" evidence="6">
    <location>
        <begin position="58"/>
        <end position="75"/>
    </location>
</feature>
<proteinExistence type="predicted"/>
<name>A0A8D3CGI4_SCOMX</name>
<organism evidence="8 9">
    <name type="scientific">Scophthalmus maximus</name>
    <name type="common">Turbot</name>
    <name type="synonym">Psetta maxima</name>
    <dbReference type="NCBI Taxonomy" id="52904"/>
    <lineage>
        <taxon>Eukaryota</taxon>
        <taxon>Metazoa</taxon>
        <taxon>Chordata</taxon>
        <taxon>Craniata</taxon>
        <taxon>Vertebrata</taxon>
        <taxon>Euteleostomi</taxon>
        <taxon>Actinopterygii</taxon>
        <taxon>Neopterygii</taxon>
        <taxon>Teleostei</taxon>
        <taxon>Neoteleostei</taxon>
        <taxon>Acanthomorphata</taxon>
        <taxon>Carangaria</taxon>
        <taxon>Pleuronectiformes</taxon>
        <taxon>Pleuronectoidei</taxon>
        <taxon>Scophthalmidae</taxon>
        <taxon>Scophthalmus</taxon>
    </lineage>
</organism>
<keyword evidence="4 6" id="KW-1133">Transmembrane helix</keyword>
<dbReference type="PANTHER" id="PTHR45799:SF6">
    <property type="entry name" value="RETICULON"/>
    <property type="match status" value="1"/>
</dbReference>
<evidence type="ECO:0000259" key="7">
    <source>
        <dbReference type="PROSITE" id="PS50845"/>
    </source>
</evidence>
<dbReference type="Gene3D" id="1.20.5.2480">
    <property type="match status" value="1"/>
</dbReference>
<evidence type="ECO:0000256" key="6">
    <source>
        <dbReference type="RuleBase" id="RU210713"/>
    </source>
</evidence>
<dbReference type="GO" id="GO:0030182">
    <property type="term" value="P:neuron differentiation"/>
    <property type="evidence" value="ECO:0007669"/>
    <property type="project" value="TreeGrafter"/>
</dbReference>
<dbReference type="GeneTree" id="ENSGT00940000157482"/>
<keyword evidence="3 6" id="KW-0256">Endoplasmic reticulum</keyword>
<dbReference type="PANTHER" id="PTHR45799">
    <property type="entry name" value="RETICULON-LIKE PROTEIN"/>
    <property type="match status" value="1"/>
</dbReference>
<dbReference type="GO" id="GO:0007420">
    <property type="term" value="P:brain development"/>
    <property type="evidence" value="ECO:0007669"/>
    <property type="project" value="TreeGrafter"/>
</dbReference>
<evidence type="ECO:0000256" key="3">
    <source>
        <dbReference type="ARBA" id="ARBA00022824"/>
    </source>
</evidence>
<evidence type="ECO:0000256" key="5">
    <source>
        <dbReference type="ARBA" id="ARBA00023136"/>
    </source>
</evidence>
<dbReference type="InterPro" id="IPR003388">
    <property type="entry name" value="Reticulon"/>
</dbReference>
<dbReference type="Proteomes" id="UP000694558">
    <property type="component" value="Chromosome 8"/>
</dbReference>
<evidence type="ECO:0000313" key="9">
    <source>
        <dbReference type="Proteomes" id="UP000694558"/>
    </source>
</evidence>
<dbReference type="Pfam" id="PF02453">
    <property type="entry name" value="Reticulon"/>
    <property type="match status" value="1"/>
</dbReference>
<dbReference type="GO" id="GO:0005789">
    <property type="term" value="C:endoplasmic reticulum membrane"/>
    <property type="evidence" value="ECO:0007669"/>
    <property type="project" value="UniProtKB-SubCell"/>
</dbReference>
<sequence length="224" mass="25888">RDGSRRKWKWRLREGLQQQQQEEVKEVEAEFYCLIDYCLLLINSPTVVQLVQWKQPRMSAVAFGLSFLVLVSVATLSIISVVSYLLLACLCVTITFRVYKAVIQAVQKSDDGHPFRSLLERDISVSSESVRLLTDQSLIHLNWFISQSRRLLLVQDLVDSLKLAAVMWLMTYIGSVFNGVTIMILADIMFFTTPLIYQKKKVRQTVNNILTHTWCVQGRERCRI</sequence>
<dbReference type="GO" id="GO:0014069">
    <property type="term" value="C:postsynaptic density"/>
    <property type="evidence" value="ECO:0007669"/>
    <property type="project" value="TreeGrafter"/>
</dbReference>
<keyword evidence="5 6" id="KW-0472">Membrane</keyword>
<keyword evidence="2 6" id="KW-0812">Transmembrane</keyword>
<feature type="transmembrane region" description="Helical" evidence="6">
    <location>
        <begin position="176"/>
        <end position="197"/>
    </location>
</feature>
<dbReference type="AlphaFoldDB" id="A0A8D3CGI4"/>
<dbReference type="PROSITE" id="PS50845">
    <property type="entry name" value="RETICULON"/>
    <property type="match status" value="1"/>
</dbReference>
<accession>A0A8D3CGI4</accession>
<reference evidence="8" key="1">
    <citation type="submission" date="2023-05" db="EMBL/GenBank/DDBJ databases">
        <title>High-quality long-read genome of Scophthalmus maximus.</title>
        <authorList>
            <person name="Lien S."/>
            <person name="Martinez P."/>
        </authorList>
    </citation>
    <scope>NUCLEOTIDE SEQUENCE [LARGE SCALE GENOMIC DNA]</scope>
</reference>
<dbReference type="Ensembl" id="ENSSMAT00000079129.1">
    <property type="protein sequence ID" value="ENSSMAP00000046392.1"/>
    <property type="gene ID" value="ENSSMAG00000021085.2"/>
</dbReference>
<evidence type="ECO:0000256" key="1">
    <source>
        <dbReference type="ARBA" id="ARBA00004477"/>
    </source>
</evidence>
<protein>
    <recommendedName>
        <fullName evidence="6">Reticulon</fullName>
    </recommendedName>
</protein>
<evidence type="ECO:0000256" key="4">
    <source>
        <dbReference type="ARBA" id="ARBA00022989"/>
    </source>
</evidence>
<evidence type="ECO:0000313" key="8">
    <source>
        <dbReference type="Ensembl" id="ENSSMAP00000046392.1"/>
    </source>
</evidence>
<comment type="subcellular location">
    <subcellularLocation>
        <location evidence="1 6">Endoplasmic reticulum membrane</location>
        <topology evidence="1 6">Multi-pass membrane protein</topology>
    </subcellularLocation>
</comment>